<evidence type="ECO:0000313" key="3">
    <source>
        <dbReference type="Proteomes" id="UP000095281"/>
    </source>
</evidence>
<evidence type="ECO:0000313" key="4">
    <source>
        <dbReference type="WBParaSite" id="MhA1_Contig1255.frz3.gene2"/>
    </source>
</evidence>
<accession>A0A1I8B3C0</accession>
<keyword evidence="1" id="KW-0175">Coiled coil</keyword>
<dbReference type="Proteomes" id="UP000095281">
    <property type="component" value="Unplaced"/>
</dbReference>
<evidence type="ECO:0000256" key="1">
    <source>
        <dbReference type="SAM" id="Coils"/>
    </source>
</evidence>
<protein>
    <submittedName>
        <fullName evidence="4">UBA domain-containing protein</fullName>
    </submittedName>
</protein>
<keyword evidence="3" id="KW-1185">Reference proteome</keyword>
<dbReference type="WBParaSite" id="MhA1_Contig1255.frz3.gene2">
    <property type="protein sequence ID" value="MhA1_Contig1255.frz3.gene2"/>
    <property type="gene ID" value="MhA1_Contig1255.frz3.gene2"/>
</dbReference>
<organism evidence="3 4">
    <name type="scientific">Meloidogyne hapla</name>
    <name type="common">Root-knot nematode worm</name>
    <dbReference type="NCBI Taxonomy" id="6305"/>
    <lineage>
        <taxon>Eukaryota</taxon>
        <taxon>Metazoa</taxon>
        <taxon>Ecdysozoa</taxon>
        <taxon>Nematoda</taxon>
        <taxon>Chromadorea</taxon>
        <taxon>Rhabditida</taxon>
        <taxon>Tylenchina</taxon>
        <taxon>Tylenchomorpha</taxon>
        <taxon>Tylenchoidea</taxon>
        <taxon>Meloidogynidae</taxon>
        <taxon>Meloidogyninae</taxon>
        <taxon>Meloidogyne</taxon>
    </lineage>
</organism>
<dbReference type="Gene3D" id="1.10.8.10">
    <property type="entry name" value="DNA helicase RuvA subunit, C-terminal domain"/>
    <property type="match status" value="1"/>
</dbReference>
<feature type="coiled-coil region" evidence="1">
    <location>
        <begin position="174"/>
        <end position="201"/>
    </location>
</feature>
<sequence length="417" mass="48526">MDPSISTNLKNIPQILQKIKDLICSLSLTYNEGNNTFFVQKIEHFGQLTTSICNIFHSISYICLNYLNNENQSILLNIIQILPNFIEEIWNYLKDEKLINVNKSESIVISRSKLLQSSLNLFCIYYNSEFVNNKRRLQLIFENLNKKEFIVRLDNEINLEREFSKFLSNGVCTENQLEQAIKSINNAYEEKRKLIKNLLLRQRILKFIGFPKEKYIADQIQELSEIMTDLSNQQIHLCLRHFGYDIEKTTEALCQREQLPLNLKILLRVKDNLEEDRCCPRQALFSDEKIGISNLCDEIYFDENNFKKLLKEVEDLNELIKSDEASINIDGKLFAPKSSKKDPSEEERIALTTASIKLAEMFEEENAEPNNEMFGDDYDDEYDDTFENDQECKGVDIGTFNEDFESASTQIGGANKK</sequence>
<proteinExistence type="predicted"/>
<feature type="compositionally biased region" description="Acidic residues" evidence="2">
    <location>
        <begin position="374"/>
        <end position="386"/>
    </location>
</feature>
<reference evidence="4" key="1">
    <citation type="submission" date="2016-11" db="UniProtKB">
        <authorList>
            <consortium name="WormBaseParasite"/>
        </authorList>
    </citation>
    <scope>IDENTIFICATION</scope>
</reference>
<dbReference type="AlphaFoldDB" id="A0A1I8B3C0"/>
<feature type="region of interest" description="Disordered" evidence="2">
    <location>
        <begin position="364"/>
        <end position="386"/>
    </location>
</feature>
<evidence type="ECO:0000256" key="2">
    <source>
        <dbReference type="SAM" id="MobiDB-lite"/>
    </source>
</evidence>
<name>A0A1I8B3C0_MELHA</name>